<gene>
    <name evidence="3" type="ORF">ACE1CA_02420</name>
</gene>
<dbReference type="InterPro" id="IPR035931">
    <property type="entry name" value="YlxR-like_sf"/>
</dbReference>
<keyword evidence="4" id="KW-1185">Reference proteome</keyword>
<evidence type="ECO:0000313" key="4">
    <source>
        <dbReference type="Proteomes" id="UP001576780"/>
    </source>
</evidence>
<feature type="domain" description="YlxR" evidence="2">
    <location>
        <begin position="6"/>
        <end position="77"/>
    </location>
</feature>
<evidence type="ECO:0000313" key="3">
    <source>
        <dbReference type="EMBL" id="MFB2833365.1"/>
    </source>
</evidence>
<dbReference type="RefSeq" id="WP_413275827.1">
    <property type="nucleotide sequence ID" value="NZ_JBHFNT010000031.1"/>
</dbReference>
<dbReference type="SUPFAM" id="SSF64376">
    <property type="entry name" value="YlxR-like"/>
    <property type="match status" value="1"/>
</dbReference>
<dbReference type="InterPro" id="IPR007393">
    <property type="entry name" value="YlxR_dom"/>
</dbReference>
<dbReference type="Pfam" id="PF04296">
    <property type="entry name" value="YlxR"/>
    <property type="match status" value="1"/>
</dbReference>
<feature type="compositionally biased region" description="Polar residues" evidence="1">
    <location>
        <begin position="101"/>
        <end position="113"/>
    </location>
</feature>
<dbReference type="PANTHER" id="PTHR34215">
    <property type="entry name" value="BLL0784 PROTEIN"/>
    <property type="match status" value="1"/>
</dbReference>
<dbReference type="EMBL" id="JBHFNT010000031">
    <property type="protein sequence ID" value="MFB2833365.1"/>
    <property type="molecule type" value="Genomic_DNA"/>
</dbReference>
<dbReference type="Proteomes" id="UP001576780">
    <property type="component" value="Unassembled WGS sequence"/>
</dbReference>
<dbReference type="PANTHER" id="PTHR34215:SF1">
    <property type="entry name" value="YLXR DOMAIN-CONTAINING PROTEIN"/>
    <property type="match status" value="1"/>
</dbReference>
<organism evidence="3 4">
    <name type="scientific">Floridaenema evergladense BLCC-F167</name>
    <dbReference type="NCBI Taxonomy" id="3153639"/>
    <lineage>
        <taxon>Bacteria</taxon>
        <taxon>Bacillati</taxon>
        <taxon>Cyanobacteriota</taxon>
        <taxon>Cyanophyceae</taxon>
        <taxon>Oscillatoriophycideae</taxon>
        <taxon>Aerosakkonematales</taxon>
        <taxon>Aerosakkonemataceae</taxon>
        <taxon>Floridanema</taxon>
        <taxon>Floridanema evergladense</taxon>
    </lineage>
</organism>
<feature type="region of interest" description="Disordered" evidence="1">
    <location>
        <begin position="82"/>
        <end position="113"/>
    </location>
</feature>
<protein>
    <submittedName>
        <fullName evidence="3">YlxR family protein</fullName>
    </submittedName>
</protein>
<evidence type="ECO:0000259" key="2">
    <source>
        <dbReference type="Pfam" id="PF04296"/>
    </source>
</evidence>
<dbReference type="InterPro" id="IPR037465">
    <property type="entry name" value="YlxR"/>
</dbReference>
<sequence length="113" mass="13004">MKPNYRRCISCRKVDLKSNFWRIVRVYPSRQVQLDEGMGRSAYLCQQASCLEIAQKKNRLGKTLKATVPPELYQALWQRLSHQPVPENSSRVTEAEEQGGQEDNQTRGQGKIP</sequence>
<reference evidence="3 4" key="1">
    <citation type="submission" date="2024-09" db="EMBL/GenBank/DDBJ databases">
        <title>Floridaenema gen nov. (Aerosakkonemataceae, Aerosakkonematales ord. nov., Cyanobacteria) from benthic tropical and subtropical fresh waters, with the description of four new species.</title>
        <authorList>
            <person name="Moretto J.A."/>
            <person name="Berthold D.E."/>
            <person name="Lefler F.W."/>
            <person name="Huang I.-S."/>
            <person name="Laughinghouse H. IV."/>
        </authorList>
    </citation>
    <scope>NUCLEOTIDE SEQUENCE [LARGE SCALE GENOMIC DNA]</scope>
    <source>
        <strain evidence="3 4">BLCC-F167</strain>
    </source>
</reference>
<comment type="caution">
    <text evidence="3">The sequence shown here is derived from an EMBL/GenBank/DDBJ whole genome shotgun (WGS) entry which is preliminary data.</text>
</comment>
<name>A0ABV4WE46_9CYAN</name>
<accession>A0ABV4WE46</accession>
<dbReference type="Gene3D" id="3.30.1230.10">
    <property type="entry name" value="YlxR-like"/>
    <property type="match status" value="1"/>
</dbReference>
<evidence type="ECO:0000256" key="1">
    <source>
        <dbReference type="SAM" id="MobiDB-lite"/>
    </source>
</evidence>
<proteinExistence type="predicted"/>